<feature type="transmembrane region" description="Helical" evidence="2">
    <location>
        <begin position="46"/>
        <end position="71"/>
    </location>
</feature>
<gene>
    <name evidence="3" type="ORF">JOF47_000364</name>
</gene>
<keyword evidence="2" id="KW-1133">Transmembrane helix</keyword>
<proteinExistence type="predicted"/>
<evidence type="ECO:0000256" key="2">
    <source>
        <dbReference type="SAM" id="Phobius"/>
    </source>
</evidence>
<evidence type="ECO:0000256" key="1">
    <source>
        <dbReference type="SAM" id="MobiDB-lite"/>
    </source>
</evidence>
<name>A0ABS4X8R0_9MICC</name>
<feature type="transmembrane region" description="Helical" evidence="2">
    <location>
        <begin position="246"/>
        <end position="266"/>
    </location>
</feature>
<evidence type="ECO:0000313" key="3">
    <source>
        <dbReference type="EMBL" id="MBP2384853.1"/>
    </source>
</evidence>
<reference evidence="3 4" key="1">
    <citation type="submission" date="2021-03" db="EMBL/GenBank/DDBJ databases">
        <title>Sequencing the genomes of 1000 actinobacteria strains.</title>
        <authorList>
            <person name="Klenk H.-P."/>
        </authorList>
    </citation>
    <scope>NUCLEOTIDE SEQUENCE [LARGE SCALE GENOMIC DNA]</scope>
    <source>
        <strain evidence="3 4">DSM 15797</strain>
    </source>
</reference>
<accession>A0ABS4X8R0</accession>
<keyword evidence="2" id="KW-0812">Transmembrane</keyword>
<dbReference type="Proteomes" id="UP001296993">
    <property type="component" value="Unassembled WGS sequence"/>
</dbReference>
<dbReference type="RefSeq" id="WP_209995568.1">
    <property type="nucleotide sequence ID" value="NZ_BAAAJY010000006.1"/>
</dbReference>
<feature type="transmembrane region" description="Helical" evidence="2">
    <location>
        <begin position="202"/>
        <end position="225"/>
    </location>
</feature>
<keyword evidence="2" id="KW-0472">Membrane</keyword>
<feature type="transmembrane region" description="Helical" evidence="2">
    <location>
        <begin position="161"/>
        <end position="182"/>
    </location>
</feature>
<feature type="region of interest" description="Disordered" evidence="1">
    <location>
        <begin position="109"/>
        <end position="148"/>
    </location>
</feature>
<organism evidence="3 4">
    <name type="scientific">Paeniglutamicibacter kerguelensis</name>
    <dbReference type="NCBI Taxonomy" id="254788"/>
    <lineage>
        <taxon>Bacteria</taxon>
        <taxon>Bacillati</taxon>
        <taxon>Actinomycetota</taxon>
        <taxon>Actinomycetes</taxon>
        <taxon>Micrococcales</taxon>
        <taxon>Micrococcaceae</taxon>
        <taxon>Paeniglutamicibacter</taxon>
    </lineage>
</organism>
<dbReference type="EMBL" id="JAGIOF010000001">
    <property type="protein sequence ID" value="MBP2384853.1"/>
    <property type="molecule type" value="Genomic_DNA"/>
</dbReference>
<feature type="transmembrane region" description="Helical" evidence="2">
    <location>
        <begin position="12"/>
        <end position="34"/>
    </location>
</feature>
<feature type="transmembrane region" description="Helical" evidence="2">
    <location>
        <begin position="83"/>
        <end position="101"/>
    </location>
</feature>
<dbReference type="InterPro" id="IPR021315">
    <property type="entry name" value="Gap/Sap"/>
</dbReference>
<comment type="caution">
    <text evidence="3">The sequence shown here is derived from an EMBL/GenBank/DDBJ whole genome shotgun (WGS) entry which is preliminary data.</text>
</comment>
<protein>
    <submittedName>
        <fullName evidence="3">Cytochrome c biogenesis protein CcdA</fullName>
    </submittedName>
</protein>
<keyword evidence="4" id="KW-1185">Reference proteome</keyword>
<evidence type="ECO:0000313" key="4">
    <source>
        <dbReference type="Proteomes" id="UP001296993"/>
    </source>
</evidence>
<dbReference type="Pfam" id="PF11139">
    <property type="entry name" value="SfLAP"/>
    <property type="match status" value="1"/>
</dbReference>
<sequence>MMLGTTGLLLTLGLLALIDATSIGTLVIPLWLVLRTTGRKNLSAAMLYLGVVATFYLLVGLLIICGVSRFNEVLSGDLFNAPAIRWLALIAGLGMLAWAIISHPDKTKTKGAVHAPAPARGTRTEGERSAGVATAPLPPGRQEPSEGRWSRRIDRALSNRWGVIVLGLSAGLMELPTMLPYLGAIGLLAQGGHPVPAQVGLLVAYCLVMIVPGLAIIGLRAIAGGRMQHVFDATSRWLARVSAESLAWAIGIVGFLMVRSSLVFLFPDAGWNPFK</sequence>